<sequence length="315" mass="35715">MKKMSRRKFIPAAASAAAGAVLTMGNIRKTHAQAKRHSAENPGLPLPKKICPVIDCHLHSPSTSTGKLQQWYPVQTTTEDFVHYLNRCGVDYGVAASVRGVEGKEKNDFIQANRESLALAAQYPNRFIPACLVNGRFPQESVRELIEHRTKHGVFWVGELAGYMTDFTYDTPGFKKIMDTIAEYDMICHIHARTEQIEQLVRDYRQVTFILPHFTPVKKRIFSRIAFVKENKNVYLDISGVSFSRMGILEYAVKEIGADRVLFGSDYTVNDPASVIVRVLNAELPTEIKKHVLFHNAKELIAKYDKAKKFTPFLR</sequence>
<dbReference type="InterPro" id="IPR032465">
    <property type="entry name" value="ACMSD"/>
</dbReference>
<organism evidence="4">
    <name type="scientific">Caldithrix abyssi</name>
    <dbReference type="NCBI Taxonomy" id="187145"/>
    <lineage>
        <taxon>Bacteria</taxon>
        <taxon>Pseudomonadati</taxon>
        <taxon>Calditrichota</taxon>
        <taxon>Calditrichia</taxon>
        <taxon>Calditrichales</taxon>
        <taxon>Calditrichaceae</taxon>
        <taxon>Caldithrix</taxon>
    </lineage>
</organism>
<dbReference type="Proteomes" id="UP000885779">
    <property type="component" value="Unassembled WGS sequence"/>
</dbReference>
<dbReference type="InterPro" id="IPR006311">
    <property type="entry name" value="TAT_signal"/>
</dbReference>
<feature type="signal peptide" evidence="2">
    <location>
        <begin position="1"/>
        <end position="16"/>
    </location>
</feature>
<dbReference type="GO" id="GO:0016787">
    <property type="term" value="F:hydrolase activity"/>
    <property type="evidence" value="ECO:0007669"/>
    <property type="project" value="InterPro"/>
</dbReference>
<evidence type="ECO:0000256" key="1">
    <source>
        <dbReference type="ARBA" id="ARBA00023239"/>
    </source>
</evidence>
<feature type="domain" description="Amidohydrolase-related" evidence="3">
    <location>
        <begin position="54"/>
        <end position="300"/>
    </location>
</feature>
<dbReference type="Gene3D" id="3.20.20.140">
    <property type="entry name" value="Metal-dependent hydrolases"/>
    <property type="match status" value="1"/>
</dbReference>
<dbReference type="EMBL" id="DRQG01000062">
    <property type="protein sequence ID" value="HGY55328.1"/>
    <property type="molecule type" value="Genomic_DNA"/>
</dbReference>
<proteinExistence type="predicted"/>
<reference evidence="4" key="1">
    <citation type="journal article" date="2020" name="mSystems">
        <title>Genome- and Community-Level Interaction Insights into Carbon Utilization and Element Cycling Functions of Hydrothermarchaeota in Hydrothermal Sediment.</title>
        <authorList>
            <person name="Zhou Z."/>
            <person name="Liu Y."/>
            <person name="Xu W."/>
            <person name="Pan J."/>
            <person name="Luo Z.H."/>
            <person name="Li M."/>
        </authorList>
    </citation>
    <scope>NUCLEOTIDE SEQUENCE [LARGE SCALE GENOMIC DNA]</scope>
    <source>
        <strain evidence="4">HyVt-577</strain>
    </source>
</reference>
<dbReference type="AlphaFoldDB" id="A0A7V4TZX9"/>
<protein>
    <recommendedName>
        <fullName evidence="3">Amidohydrolase-related domain-containing protein</fullName>
    </recommendedName>
</protein>
<keyword evidence="1" id="KW-0456">Lyase</keyword>
<evidence type="ECO:0000256" key="2">
    <source>
        <dbReference type="SAM" id="SignalP"/>
    </source>
</evidence>
<dbReference type="InterPro" id="IPR006680">
    <property type="entry name" value="Amidohydro-rel"/>
</dbReference>
<dbReference type="Pfam" id="PF04909">
    <property type="entry name" value="Amidohydro_2"/>
    <property type="match status" value="1"/>
</dbReference>
<evidence type="ECO:0000313" key="4">
    <source>
        <dbReference type="EMBL" id="HGY55328.1"/>
    </source>
</evidence>
<keyword evidence="2" id="KW-0732">Signal</keyword>
<accession>A0A7V4TZX9</accession>
<dbReference type="PANTHER" id="PTHR21240">
    <property type="entry name" value="2-AMINO-3-CARBOXYLMUCONATE-6-SEMIALDEHYDE DECARBOXYLASE"/>
    <property type="match status" value="1"/>
</dbReference>
<dbReference type="SUPFAM" id="SSF51556">
    <property type="entry name" value="Metallo-dependent hydrolases"/>
    <property type="match status" value="1"/>
</dbReference>
<name>A0A7V4TZX9_CALAY</name>
<comment type="caution">
    <text evidence="4">The sequence shown here is derived from an EMBL/GenBank/DDBJ whole genome shotgun (WGS) entry which is preliminary data.</text>
</comment>
<evidence type="ECO:0000259" key="3">
    <source>
        <dbReference type="Pfam" id="PF04909"/>
    </source>
</evidence>
<dbReference type="PROSITE" id="PS51318">
    <property type="entry name" value="TAT"/>
    <property type="match status" value="1"/>
</dbReference>
<feature type="chain" id="PRO_5030724262" description="Amidohydrolase-related domain-containing protein" evidence="2">
    <location>
        <begin position="17"/>
        <end position="315"/>
    </location>
</feature>
<dbReference type="GO" id="GO:0016831">
    <property type="term" value="F:carboxy-lyase activity"/>
    <property type="evidence" value="ECO:0007669"/>
    <property type="project" value="InterPro"/>
</dbReference>
<gene>
    <name evidence="4" type="ORF">ENK44_06495</name>
</gene>
<dbReference type="InterPro" id="IPR032466">
    <property type="entry name" value="Metal_Hydrolase"/>
</dbReference>